<evidence type="ECO:0000313" key="1">
    <source>
        <dbReference type="EMBL" id="SFZ95241.1"/>
    </source>
</evidence>
<proteinExistence type="predicted"/>
<dbReference type="Proteomes" id="UP000182034">
    <property type="component" value="Unassembled WGS sequence"/>
</dbReference>
<evidence type="ECO:0000313" key="2">
    <source>
        <dbReference type="Proteomes" id="UP000182034"/>
    </source>
</evidence>
<reference evidence="2" key="1">
    <citation type="submission" date="2016-10" db="EMBL/GenBank/DDBJ databases">
        <authorList>
            <person name="Varghese N."/>
            <person name="Submissions S."/>
        </authorList>
    </citation>
    <scope>NUCLEOTIDE SEQUENCE [LARGE SCALE GENOMIC DNA]</scope>
    <source>
        <strain evidence="2">SUR2</strain>
    </source>
</reference>
<accession>A0A1K2IS35</accession>
<dbReference type="AlphaFoldDB" id="A0A1K2IS35"/>
<name>A0A1K2IS35_9FLAO</name>
<dbReference type="STRING" id="1612149.SAMN05216324_10914"/>
<keyword evidence="2" id="KW-1185">Reference proteome</keyword>
<sequence>MSVNTFIFGGVKELLDSTGEIYPKPKFIVCIDVNRVIRSLIREGAVPVNRSVTVNPETVKSLEFLIEKDENGTMKRESVQIGKINIERSKGCELWYDNSTEGWTVKKEVLEDLLLLRMYAENSVTVSY</sequence>
<dbReference type="RefSeq" id="WP_139255462.1">
    <property type="nucleotide sequence ID" value="NZ_FPKW01000009.1"/>
</dbReference>
<organism evidence="1 2">
    <name type="scientific">Chryseobacterium limigenitum</name>
    <dbReference type="NCBI Taxonomy" id="1612149"/>
    <lineage>
        <taxon>Bacteria</taxon>
        <taxon>Pseudomonadati</taxon>
        <taxon>Bacteroidota</taxon>
        <taxon>Flavobacteriia</taxon>
        <taxon>Flavobacteriales</taxon>
        <taxon>Weeksellaceae</taxon>
        <taxon>Chryseobacterium group</taxon>
        <taxon>Chryseobacterium</taxon>
    </lineage>
</organism>
<dbReference type="EMBL" id="FPKW01000009">
    <property type="protein sequence ID" value="SFZ95241.1"/>
    <property type="molecule type" value="Genomic_DNA"/>
</dbReference>
<protein>
    <submittedName>
        <fullName evidence="1">Uncharacterized protein</fullName>
    </submittedName>
</protein>
<gene>
    <name evidence="1" type="ORF">SAMN05216324_10914</name>
</gene>